<proteinExistence type="predicted"/>
<comment type="caution">
    <text evidence="1">The sequence shown here is derived from an EMBL/GenBank/DDBJ whole genome shotgun (WGS) entry which is preliminary data.</text>
</comment>
<gene>
    <name evidence="1" type="ORF">pdam_00022278</name>
</gene>
<evidence type="ECO:0000313" key="2">
    <source>
        <dbReference type="Proteomes" id="UP000275408"/>
    </source>
</evidence>
<dbReference type="OrthoDB" id="5988523at2759"/>
<name>A0A3M6U0M6_POCDA</name>
<sequence length="614" mass="69842">MKRDDSNIEDVCDGALYQKEFKPGGFLSEPYNISVKLNTDAVAIFCSSQFGVWPLFLPVNELPPAMRQYVYTVLCLSRRNNKFRVFGGLWFGEEKPFFSKFLKPFVNTLQETEINRIEVVLPDGLEAKSKVKALSSHFDLPACTGVLEQVTYVGHNSCCYCDEHGETVKTGPRGHVMSFPFRNTASGYTKPRTAGAVTANSFEALKKNTVVSGFKSPSPLLQLPSFYTVNEIGIDSVHCVFLGVWFNSKHSGQRWYCGNSVEKVDMRLLEINPPSVITRVPRTTEYRNWLFYYSLPCMKGVLDDEYYQHYALLVGGIVLLSGRSISPEQLELAGNLLIHFVEMFDAYYGSWYVLMNQHMLLHLKESVLNHGPLWSSSLFVFEDWNGDISNYFHGTQNIAGQIMTAVTSQQQLPELIKEMPPGSAKDLVMRLLGQHTRSNKTHLKDDFYIVSALKSGSCTTEPFVDDLQAFLGLDSLSSVKLFTRLQAGSTVFHLKQYKRVSRRNTFTVAYRLDERHSLEYGQIEIFFKAPVGSRTSYGAVFKPLSRTSKGICEQHKVLGRPVSHIIALHHPHRYLLFSLKTLLISVFIWHFQTVRCIMQLIFPITWNKILIVNY</sequence>
<accession>A0A3M6U0M6</accession>
<dbReference type="PANTHER" id="PTHR46579">
    <property type="entry name" value="F5/8 TYPE C DOMAIN-CONTAINING PROTEIN-RELATED"/>
    <property type="match status" value="1"/>
</dbReference>
<reference evidence="1 2" key="1">
    <citation type="journal article" date="2018" name="Sci. Rep.">
        <title>Comparative analysis of the Pocillopora damicornis genome highlights role of immune system in coral evolution.</title>
        <authorList>
            <person name="Cunning R."/>
            <person name="Bay R.A."/>
            <person name="Gillette P."/>
            <person name="Baker A.C."/>
            <person name="Traylor-Knowles N."/>
        </authorList>
    </citation>
    <scope>NUCLEOTIDE SEQUENCE [LARGE SCALE GENOMIC DNA]</scope>
    <source>
        <strain evidence="1">RSMAS</strain>
        <tissue evidence="1">Whole animal</tissue>
    </source>
</reference>
<protein>
    <submittedName>
        <fullName evidence="1">Uncharacterized protein</fullName>
    </submittedName>
</protein>
<dbReference type="EMBL" id="RCHS01002478">
    <property type="protein sequence ID" value="RMX47176.1"/>
    <property type="molecule type" value="Genomic_DNA"/>
</dbReference>
<dbReference type="Proteomes" id="UP000275408">
    <property type="component" value="Unassembled WGS sequence"/>
</dbReference>
<dbReference type="AlphaFoldDB" id="A0A3M6U0M6"/>
<keyword evidence="2" id="KW-1185">Reference proteome</keyword>
<organism evidence="1 2">
    <name type="scientific">Pocillopora damicornis</name>
    <name type="common">Cauliflower coral</name>
    <name type="synonym">Millepora damicornis</name>
    <dbReference type="NCBI Taxonomy" id="46731"/>
    <lineage>
        <taxon>Eukaryota</taxon>
        <taxon>Metazoa</taxon>
        <taxon>Cnidaria</taxon>
        <taxon>Anthozoa</taxon>
        <taxon>Hexacorallia</taxon>
        <taxon>Scleractinia</taxon>
        <taxon>Astrocoeniina</taxon>
        <taxon>Pocilloporidae</taxon>
        <taxon>Pocillopora</taxon>
    </lineage>
</organism>
<dbReference type="PANTHER" id="PTHR46579:SF1">
    <property type="entry name" value="F5_8 TYPE C DOMAIN-CONTAINING PROTEIN"/>
    <property type="match status" value="1"/>
</dbReference>
<evidence type="ECO:0000313" key="1">
    <source>
        <dbReference type="EMBL" id="RMX47176.1"/>
    </source>
</evidence>